<reference evidence="3 4" key="1">
    <citation type="journal article" date="2022" name="Nat. Plants">
        <title>Genomes of leafy and leafless Platanthera orchids illuminate the evolution of mycoheterotrophy.</title>
        <authorList>
            <person name="Li M.H."/>
            <person name="Liu K.W."/>
            <person name="Li Z."/>
            <person name="Lu H.C."/>
            <person name="Ye Q.L."/>
            <person name="Zhang D."/>
            <person name="Wang J.Y."/>
            <person name="Li Y.F."/>
            <person name="Zhong Z.M."/>
            <person name="Liu X."/>
            <person name="Yu X."/>
            <person name="Liu D.K."/>
            <person name="Tu X.D."/>
            <person name="Liu B."/>
            <person name="Hao Y."/>
            <person name="Liao X.Y."/>
            <person name="Jiang Y.T."/>
            <person name="Sun W.H."/>
            <person name="Chen J."/>
            <person name="Chen Y.Q."/>
            <person name="Ai Y."/>
            <person name="Zhai J.W."/>
            <person name="Wu S.S."/>
            <person name="Zhou Z."/>
            <person name="Hsiao Y.Y."/>
            <person name="Wu W.L."/>
            <person name="Chen Y.Y."/>
            <person name="Lin Y.F."/>
            <person name="Hsu J.L."/>
            <person name="Li C.Y."/>
            <person name="Wang Z.W."/>
            <person name="Zhao X."/>
            <person name="Zhong W.Y."/>
            <person name="Ma X.K."/>
            <person name="Ma L."/>
            <person name="Huang J."/>
            <person name="Chen G.Z."/>
            <person name="Huang M.Z."/>
            <person name="Huang L."/>
            <person name="Peng D.H."/>
            <person name="Luo Y.B."/>
            <person name="Zou S.Q."/>
            <person name="Chen S.P."/>
            <person name="Lan S."/>
            <person name="Tsai W.C."/>
            <person name="Van de Peer Y."/>
            <person name="Liu Z.J."/>
        </authorList>
    </citation>
    <scope>NUCLEOTIDE SEQUENCE [LARGE SCALE GENOMIC DNA]</scope>
    <source>
        <strain evidence="3">Lor287</strain>
    </source>
</reference>
<dbReference type="InterPro" id="IPR021109">
    <property type="entry name" value="Peptidase_aspartic_dom_sf"/>
</dbReference>
<evidence type="ECO:0000256" key="1">
    <source>
        <dbReference type="ARBA" id="ARBA00007447"/>
    </source>
</evidence>
<proteinExistence type="inferred from homology"/>
<dbReference type="Proteomes" id="UP001418222">
    <property type="component" value="Unassembled WGS sequence"/>
</dbReference>
<dbReference type="Gene3D" id="2.40.70.10">
    <property type="entry name" value="Acid Proteases"/>
    <property type="match status" value="1"/>
</dbReference>
<name>A0AAP0B3L7_9ASPA</name>
<dbReference type="SUPFAM" id="SSF50630">
    <property type="entry name" value="Acid proteases"/>
    <property type="match status" value="1"/>
</dbReference>
<evidence type="ECO:0000313" key="3">
    <source>
        <dbReference type="EMBL" id="KAK8926127.1"/>
    </source>
</evidence>
<dbReference type="AlphaFoldDB" id="A0AAP0B3L7"/>
<evidence type="ECO:0000259" key="2">
    <source>
        <dbReference type="Pfam" id="PF14543"/>
    </source>
</evidence>
<protein>
    <submittedName>
        <fullName evidence="3">Aspartic proteinase PCS1</fullName>
    </submittedName>
</protein>
<comment type="caution">
    <text evidence="3">The sequence shown here is derived from an EMBL/GenBank/DDBJ whole genome shotgun (WGS) entry which is preliminary data.</text>
</comment>
<feature type="domain" description="Xylanase inhibitor N-terminal" evidence="2">
    <location>
        <begin position="13"/>
        <end position="51"/>
    </location>
</feature>
<dbReference type="EMBL" id="JBBWWQ010000016">
    <property type="protein sequence ID" value="KAK8926127.1"/>
    <property type="molecule type" value="Genomic_DNA"/>
</dbReference>
<sequence>MSSVYSAAPGDTAVAGMLGMNRGALSFVTQTNTQRFSYCISDRDAGVLLIGASNSLPLNYTPFVQISLPLPYFDASASPTPFNWRAFASELKPSQSQIRPFA</sequence>
<evidence type="ECO:0000313" key="4">
    <source>
        <dbReference type="Proteomes" id="UP001418222"/>
    </source>
</evidence>
<keyword evidence="4" id="KW-1185">Reference proteome</keyword>
<dbReference type="InterPro" id="IPR032861">
    <property type="entry name" value="TAXi_N"/>
</dbReference>
<dbReference type="Pfam" id="PF14543">
    <property type="entry name" value="TAXi_N"/>
    <property type="match status" value="1"/>
</dbReference>
<gene>
    <name evidence="3" type="primary">PCS1</name>
    <name evidence="3" type="ORF">KSP39_PZI018407</name>
</gene>
<organism evidence="3 4">
    <name type="scientific">Platanthera zijinensis</name>
    <dbReference type="NCBI Taxonomy" id="2320716"/>
    <lineage>
        <taxon>Eukaryota</taxon>
        <taxon>Viridiplantae</taxon>
        <taxon>Streptophyta</taxon>
        <taxon>Embryophyta</taxon>
        <taxon>Tracheophyta</taxon>
        <taxon>Spermatophyta</taxon>
        <taxon>Magnoliopsida</taxon>
        <taxon>Liliopsida</taxon>
        <taxon>Asparagales</taxon>
        <taxon>Orchidaceae</taxon>
        <taxon>Orchidoideae</taxon>
        <taxon>Orchideae</taxon>
        <taxon>Orchidinae</taxon>
        <taxon>Platanthera</taxon>
    </lineage>
</organism>
<comment type="similarity">
    <text evidence="1">Belongs to the peptidase A1 family.</text>
</comment>
<accession>A0AAP0B3L7</accession>